<keyword evidence="3" id="KW-1185">Reference proteome</keyword>
<dbReference type="Proteomes" id="UP000268350">
    <property type="component" value="Unassembled WGS sequence"/>
</dbReference>
<evidence type="ECO:0000256" key="1">
    <source>
        <dbReference type="SAM" id="MobiDB-lite"/>
    </source>
</evidence>
<dbReference type="AlphaFoldDB" id="A0A3B0JSX0"/>
<feature type="region of interest" description="Disordered" evidence="1">
    <location>
        <begin position="38"/>
        <end position="68"/>
    </location>
</feature>
<protein>
    <submittedName>
        <fullName evidence="2">Uncharacterized protein</fullName>
    </submittedName>
</protein>
<reference evidence="3" key="1">
    <citation type="submission" date="2018-01" db="EMBL/GenBank/DDBJ databases">
        <authorList>
            <person name="Alioto T."/>
            <person name="Alioto T."/>
        </authorList>
    </citation>
    <scope>NUCLEOTIDE SEQUENCE [LARGE SCALE GENOMIC DNA]</scope>
</reference>
<gene>
    <name evidence="2" type="ORF">DGUA_6G018345</name>
</gene>
<organism evidence="2 3">
    <name type="scientific">Drosophila guanche</name>
    <name type="common">Fruit fly</name>
    <dbReference type="NCBI Taxonomy" id="7266"/>
    <lineage>
        <taxon>Eukaryota</taxon>
        <taxon>Metazoa</taxon>
        <taxon>Ecdysozoa</taxon>
        <taxon>Arthropoda</taxon>
        <taxon>Hexapoda</taxon>
        <taxon>Insecta</taxon>
        <taxon>Pterygota</taxon>
        <taxon>Neoptera</taxon>
        <taxon>Endopterygota</taxon>
        <taxon>Diptera</taxon>
        <taxon>Brachycera</taxon>
        <taxon>Muscomorpha</taxon>
        <taxon>Ephydroidea</taxon>
        <taxon>Drosophilidae</taxon>
        <taxon>Drosophila</taxon>
        <taxon>Sophophora</taxon>
    </lineage>
</organism>
<sequence length="68" mass="7489">MGISSTPPVAVMAVSLPTSVSSMGRFLTDRLGLRRSMCTPTPKQTTQTAFNFHKASFPKDKYNNSHEQ</sequence>
<dbReference type="EMBL" id="OUUW01000007">
    <property type="protein sequence ID" value="SPP83492.1"/>
    <property type="molecule type" value="Genomic_DNA"/>
</dbReference>
<evidence type="ECO:0000313" key="3">
    <source>
        <dbReference type="Proteomes" id="UP000268350"/>
    </source>
</evidence>
<proteinExistence type="predicted"/>
<feature type="compositionally biased region" description="Basic and acidic residues" evidence="1">
    <location>
        <begin position="57"/>
        <end position="68"/>
    </location>
</feature>
<evidence type="ECO:0000313" key="2">
    <source>
        <dbReference type="EMBL" id="SPP83492.1"/>
    </source>
</evidence>
<name>A0A3B0JSX0_DROGU</name>
<feature type="compositionally biased region" description="Polar residues" evidence="1">
    <location>
        <begin position="38"/>
        <end position="50"/>
    </location>
</feature>
<accession>A0A3B0JSX0</accession>